<name>A0ABP5LPT9_9ACTN</name>
<dbReference type="Proteomes" id="UP001422759">
    <property type="component" value="Unassembled WGS sequence"/>
</dbReference>
<evidence type="ECO:0000256" key="2">
    <source>
        <dbReference type="ARBA" id="ARBA00007301"/>
    </source>
</evidence>
<dbReference type="SUPFAM" id="SSF50475">
    <property type="entry name" value="FMN-binding split barrel"/>
    <property type="match status" value="1"/>
</dbReference>
<dbReference type="InterPro" id="IPR019576">
    <property type="entry name" value="Pyridoxamine_oxidase_dimer_C"/>
</dbReference>
<sequence>MEQLRRLLRERPPMARELPVFDPAAAPPDPASLHVEWLLGAMAAEVPDAQVVAVSTVGEDHHPDARMLVLRDIDVAHGAWSFQADARSPKGRQLAAAPWAALTSYWPALGRQIRLRGPVEAVGLERAVPEVRGLSPAAHVAALVGRQSLPLSGPAEFERAWDAAAALRERDPATAAPGHTRYSVLAEEVEFWQGDQHRRHVRLVYRRREDGGWHRGLLWP</sequence>
<evidence type="ECO:0000313" key="9">
    <source>
        <dbReference type="Proteomes" id="UP001422759"/>
    </source>
</evidence>
<dbReference type="InterPro" id="IPR000659">
    <property type="entry name" value="Pyridox_Oxase"/>
</dbReference>
<dbReference type="InterPro" id="IPR024624">
    <property type="entry name" value="Pyridox_Oxase_Alr4036_FMN-bd"/>
</dbReference>
<organism evidence="8 9">
    <name type="scientific">Kitasatospora kazusensis</name>
    <dbReference type="NCBI Taxonomy" id="407974"/>
    <lineage>
        <taxon>Bacteria</taxon>
        <taxon>Bacillati</taxon>
        <taxon>Actinomycetota</taxon>
        <taxon>Actinomycetes</taxon>
        <taxon>Kitasatosporales</taxon>
        <taxon>Streptomycetaceae</taxon>
        <taxon>Kitasatospora</taxon>
    </lineage>
</organism>
<dbReference type="PANTHER" id="PTHR10851:SF0">
    <property type="entry name" value="PYRIDOXINE-5'-PHOSPHATE OXIDASE"/>
    <property type="match status" value="1"/>
</dbReference>
<dbReference type="PANTHER" id="PTHR10851">
    <property type="entry name" value="PYRIDOXINE-5-PHOSPHATE OXIDASE"/>
    <property type="match status" value="1"/>
</dbReference>
<keyword evidence="5" id="KW-0560">Oxidoreductase</keyword>
<evidence type="ECO:0000256" key="4">
    <source>
        <dbReference type="ARBA" id="ARBA00022643"/>
    </source>
</evidence>
<dbReference type="Gene3D" id="2.30.110.10">
    <property type="entry name" value="Electron Transport, Fmn-binding Protein, Chain A"/>
    <property type="match status" value="1"/>
</dbReference>
<feature type="domain" description="Pyridoxamine 5'-phosphate oxidase Alr4036 family FMN-binding" evidence="7">
    <location>
        <begin position="45"/>
        <end position="121"/>
    </location>
</feature>
<evidence type="ECO:0000256" key="1">
    <source>
        <dbReference type="ARBA" id="ARBA00001917"/>
    </source>
</evidence>
<evidence type="ECO:0000313" key="8">
    <source>
        <dbReference type="EMBL" id="GAA2148886.1"/>
    </source>
</evidence>
<reference evidence="9" key="1">
    <citation type="journal article" date="2019" name="Int. J. Syst. Evol. Microbiol.">
        <title>The Global Catalogue of Microorganisms (GCM) 10K type strain sequencing project: providing services to taxonomists for standard genome sequencing and annotation.</title>
        <authorList>
            <consortium name="The Broad Institute Genomics Platform"/>
            <consortium name="The Broad Institute Genome Sequencing Center for Infectious Disease"/>
            <person name="Wu L."/>
            <person name="Ma J."/>
        </authorList>
    </citation>
    <scope>NUCLEOTIDE SEQUENCE [LARGE SCALE GENOMIC DNA]</scope>
    <source>
        <strain evidence="9">JCM 14560</strain>
    </source>
</reference>
<keyword evidence="9" id="KW-1185">Reference proteome</keyword>
<comment type="cofactor">
    <cofactor evidence="1">
        <name>FMN</name>
        <dbReference type="ChEBI" id="CHEBI:58210"/>
    </cofactor>
</comment>
<evidence type="ECO:0000256" key="5">
    <source>
        <dbReference type="ARBA" id="ARBA00023002"/>
    </source>
</evidence>
<accession>A0ABP5LPT9</accession>
<evidence type="ECO:0000259" key="6">
    <source>
        <dbReference type="Pfam" id="PF10590"/>
    </source>
</evidence>
<proteinExistence type="inferred from homology"/>
<keyword evidence="3" id="KW-0285">Flavoprotein</keyword>
<gene>
    <name evidence="8" type="ORF">GCM10009760_41470</name>
</gene>
<dbReference type="EMBL" id="BAAANT010000025">
    <property type="protein sequence ID" value="GAA2148886.1"/>
    <property type="molecule type" value="Genomic_DNA"/>
</dbReference>
<protein>
    <submittedName>
        <fullName evidence="8">Pyridoxal 5'-phosphate synthase</fullName>
    </submittedName>
</protein>
<comment type="caution">
    <text evidence="8">The sequence shown here is derived from an EMBL/GenBank/DDBJ whole genome shotgun (WGS) entry which is preliminary data.</text>
</comment>
<feature type="domain" description="Pyridoxine 5'-phosphate oxidase dimerisation C-terminal" evidence="6">
    <location>
        <begin position="182"/>
        <end position="220"/>
    </location>
</feature>
<comment type="similarity">
    <text evidence="2">Belongs to the pyridoxamine 5'-phosphate oxidase family.</text>
</comment>
<evidence type="ECO:0000259" key="7">
    <source>
        <dbReference type="Pfam" id="PF12766"/>
    </source>
</evidence>
<dbReference type="InterPro" id="IPR012349">
    <property type="entry name" value="Split_barrel_FMN-bd"/>
</dbReference>
<keyword evidence="4" id="KW-0288">FMN</keyword>
<dbReference type="Pfam" id="PF10590">
    <property type="entry name" value="PNP_phzG_C"/>
    <property type="match status" value="1"/>
</dbReference>
<evidence type="ECO:0000256" key="3">
    <source>
        <dbReference type="ARBA" id="ARBA00022630"/>
    </source>
</evidence>
<dbReference type="Pfam" id="PF12766">
    <property type="entry name" value="Pyridox_oxase_2"/>
    <property type="match status" value="1"/>
</dbReference>